<keyword evidence="3" id="KW-1185">Reference proteome</keyword>
<dbReference type="RefSeq" id="WP_076165009.1">
    <property type="nucleotide sequence ID" value="NZ_MRTP01000001.1"/>
</dbReference>
<accession>A0A1R1EZT9</accession>
<protein>
    <submittedName>
        <fullName evidence="2">Uncharacterized protein</fullName>
    </submittedName>
</protein>
<organism evidence="2 3">
    <name type="scientific">Paenibacillus rhizosphaerae</name>
    <dbReference type="NCBI Taxonomy" id="297318"/>
    <lineage>
        <taxon>Bacteria</taxon>
        <taxon>Bacillati</taxon>
        <taxon>Bacillota</taxon>
        <taxon>Bacilli</taxon>
        <taxon>Bacillales</taxon>
        <taxon>Paenibacillaceae</taxon>
        <taxon>Paenibacillus</taxon>
    </lineage>
</organism>
<dbReference type="Proteomes" id="UP000187172">
    <property type="component" value="Unassembled WGS sequence"/>
</dbReference>
<evidence type="ECO:0000256" key="1">
    <source>
        <dbReference type="SAM" id="MobiDB-lite"/>
    </source>
</evidence>
<dbReference type="AlphaFoldDB" id="A0A1R1EZT9"/>
<name>A0A1R1EZT9_9BACL</name>
<evidence type="ECO:0000313" key="2">
    <source>
        <dbReference type="EMBL" id="OMF57335.1"/>
    </source>
</evidence>
<comment type="caution">
    <text evidence="2">The sequence shown here is derived from an EMBL/GenBank/DDBJ whole genome shotgun (WGS) entry which is preliminary data.</text>
</comment>
<gene>
    <name evidence="2" type="ORF">BK138_01575</name>
</gene>
<reference evidence="2 3" key="1">
    <citation type="submission" date="2016-11" db="EMBL/GenBank/DDBJ databases">
        <title>Paenibacillus species isolates.</title>
        <authorList>
            <person name="Beno S.M."/>
        </authorList>
    </citation>
    <scope>NUCLEOTIDE SEQUENCE [LARGE SCALE GENOMIC DNA]</scope>
    <source>
        <strain evidence="2 3">FSL R5-0378</strain>
    </source>
</reference>
<sequence length="108" mass="12564">MANKKDKVRSKRVSPLPKSRKKPVHINASENELEWLPKINPVRDPKQVQLVVDLPNEVYKYLQENEMEWDRAIQNGLRSAMEPAINPDSIRDIKYRIQVVTSADSRQS</sequence>
<dbReference type="EMBL" id="MRTP01000001">
    <property type="protein sequence ID" value="OMF57335.1"/>
    <property type="molecule type" value="Genomic_DNA"/>
</dbReference>
<feature type="region of interest" description="Disordered" evidence="1">
    <location>
        <begin position="1"/>
        <end position="24"/>
    </location>
</feature>
<evidence type="ECO:0000313" key="3">
    <source>
        <dbReference type="Proteomes" id="UP000187172"/>
    </source>
</evidence>
<proteinExistence type="predicted"/>